<evidence type="ECO:0000313" key="1">
    <source>
        <dbReference type="EMBL" id="EKD03603.1"/>
    </source>
</evidence>
<accession>K1W3Z2</accession>
<keyword evidence="2" id="KW-1185">Reference proteome</keyword>
<name>K1W3Z2_TRIAC</name>
<reference evidence="1 2" key="1">
    <citation type="journal article" date="2012" name="Eukaryot. Cell">
        <title>Genome sequence of the Trichosporon asahii environmental strain CBS 8904.</title>
        <authorList>
            <person name="Yang R.Y."/>
            <person name="Li H.T."/>
            <person name="Zhu H."/>
            <person name="Zhou G.P."/>
            <person name="Wang M."/>
            <person name="Wang L."/>
        </authorList>
    </citation>
    <scope>NUCLEOTIDE SEQUENCE [LARGE SCALE GENOMIC DNA]</scope>
    <source>
        <strain evidence="1 2">CBS 8904</strain>
    </source>
</reference>
<evidence type="ECO:0000313" key="2">
    <source>
        <dbReference type="Proteomes" id="UP000006757"/>
    </source>
</evidence>
<dbReference type="HOGENOM" id="CLU_2051306_0_0_1"/>
<organism evidence="1 2">
    <name type="scientific">Trichosporon asahii var. asahii (strain CBS 8904)</name>
    <name type="common">Yeast</name>
    <dbReference type="NCBI Taxonomy" id="1220162"/>
    <lineage>
        <taxon>Eukaryota</taxon>
        <taxon>Fungi</taxon>
        <taxon>Dikarya</taxon>
        <taxon>Basidiomycota</taxon>
        <taxon>Agaricomycotina</taxon>
        <taxon>Tremellomycetes</taxon>
        <taxon>Trichosporonales</taxon>
        <taxon>Trichosporonaceae</taxon>
        <taxon>Trichosporon</taxon>
    </lineage>
</organism>
<proteinExistence type="predicted"/>
<gene>
    <name evidence="1" type="ORF">A1Q2_02080</name>
</gene>
<protein>
    <submittedName>
        <fullName evidence="1">Uncharacterized protein</fullName>
    </submittedName>
</protein>
<dbReference type="InParanoid" id="K1W3Z2"/>
<dbReference type="EMBL" id="AMBO01000245">
    <property type="protein sequence ID" value="EKD03603.1"/>
    <property type="molecule type" value="Genomic_DNA"/>
</dbReference>
<dbReference type="Proteomes" id="UP000006757">
    <property type="component" value="Unassembled WGS sequence"/>
</dbReference>
<dbReference type="AlphaFoldDB" id="K1W3Z2"/>
<sequence length="120" mass="14037">MPGVGREGFFGLRVAPPIPDEWDGSQCMTARLQWWIEYWQLYSLDLDQGQARSRWRPKKRVQLLTVAEWRAKVGATYFELMTDPNAVYCSSQRLPPFSDLVANHKDHLAERRLLTREIES</sequence>
<comment type="caution">
    <text evidence="1">The sequence shown here is derived from an EMBL/GenBank/DDBJ whole genome shotgun (WGS) entry which is preliminary data.</text>
</comment>